<dbReference type="Gene3D" id="3.40.50.1820">
    <property type="entry name" value="alpha/beta hydrolase"/>
    <property type="match status" value="1"/>
</dbReference>
<gene>
    <name evidence="2" type="ORF">GMD42_10185</name>
</gene>
<dbReference type="PANTHER" id="PTHR37946">
    <property type="entry name" value="SLL1969 PROTEIN"/>
    <property type="match status" value="1"/>
</dbReference>
<feature type="domain" description="AB hydrolase-1" evidence="1">
    <location>
        <begin position="347"/>
        <end position="612"/>
    </location>
</feature>
<dbReference type="Pfam" id="PF12697">
    <property type="entry name" value="Abhydrolase_6"/>
    <property type="match status" value="1"/>
</dbReference>
<sequence>MKTLCALLLPILLLSGCASVTVSNINSQEYLVQRRGDVISQGRLSDPTNTVLTALGLSDCENRVQYCINSVGDSSVTDNESKISALAEMWLFKAMRAQKDAQVLKDAGEIQDEQKLNAELLNDYIQTAKYSYAYLFFSGRKISDRALEDRQTQVKDYYNFAVQNVIEQLYRATKGKALTDFPVREGKWNIYIKNPEQLSEHAETVKELIPDTVLSFKGLKNQYSADGLGARMVLSTDDPAKEKDQPWRLMPYSSVTAMISFPGKSLNQILTADDVVVSTYDPSFVQSVKIGKTVVPLSANFSGAYGLWLANSDFASNALSTIFGHGNIIDKPTVYLMRPYHKDLRTIILIHGLASSPEAWVNTANEIMGDQLLRDNYQIWQVYYPTNVPLLINRQEIAEAINKTIEHFDPSRTNPASKNITLIGHSMGGILIRLLVSDSGNTIIDALEQKYPQASDKINQMDPKFKSILRFKPLQGVTTAIFLAAPHQGTPYADASWARYLASFVKLPLSIVNKLGEMTLMIFGQDVPREINMTGVDNLSAKDPTIRVLAKLPISRNVTYCSIIGRENAEGPLEESSDGIVPYWSSHLEGAASEKVIVSGHSVQETPEAIIELRKILKNQLVDQNISHRTKAVKAN</sequence>
<dbReference type="SUPFAM" id="SSF53474">
    <property type="entry name" value="alpha/beta-Hydrolases"/>
    <property type="match status" value="1"/>
</dbReference>
<evidence type="ECO:0000259" key="1">
    <source>
        <dbReference type="Pfam" id="PF12697"/>
    </source>
</evidence>
<reference evidence="2 3" key="1">
    <citation type="journal article" date="2019" name="Nat. Med.">
        <title>A library of human gut bacterial isolates paired with longitudinal multiomics data enables mechanistic microbiome research.</title>
        <authorList>
            <person name="Poyet M."/>
            <person name="Groussin M."/>
            <person name="Gibbons S.M."/>
            <person name="Avila-Pacheco J."/>
            <person name="Jiang X."/>
            <person name="Kearney S.M."/>
            <person name="Perrotta A.R."/>
            <person name="Berdy B."/>
            <person name="Zhao S."/>
            <person name="Lieberman T.D."/>
            <person name="Swanson P.K."/>
            <person name="Smith M."/>
            <person name="Roesemann S."/>
            <person name="Alexander J.E."/>
            <person name="Rich S.A."/>
            <person name="Livny J."/>
            <person name="Vlamakis H."/>
            <person name="Clish C."/>
            <person name="Bullock K."/>
            <person name="Deik A."/>
            <person name="Scott J."/>
            <person name="Pierce K.A."/>
            <person name="Xavier R.J."/>
            <person name="Alm E.J."/>
        </authorList>
    </citation>
    <scope>NUCLEOTIDE SEQUENCE [LARGE SCALE GENOMIC DNA]</scope>
    <source>
        <strain evidence="2 3">BIOML-A2</strain>
    </source>
</reference>
<dbReference type="InterPro" id="IPR000073">
    <property type="entry name" value="AB_hydrolase_1"/>
</dbReference>
<proteinExistence type="predicted"/>
<dbReference type="GO" id="GO:0016787">
    <property type="term" value="F:hydrolase activity"/>
    <property type="evidence" value="ECO:0007669"/>
    <property type="project" value="UniProtKB-KW"/>
</dbReference>
<evidence type="ECO:0000313" key="2">
    <source>
        <dbReference type="EMBL" id="MTU43971.1"/>
    </source>
</evidence>
<organism evidence="2 3">
    <name type="scientific">Parasutterella excrementihominis</name>
    <dbReference type="NCBI Taxonomy" id="487175"/>
    <lineage>
        <taxon>Bacteria</taxon>
        <taxon>Pseudomonadati</taxon>
        <taxon>Pseudomonadota</taxon>
        <taxon>Betaproteobacteria</taxon>
        <taxon>Burkholderiales</taxon>
        <taxon>Sutterellaceae</taxon>
        <taxon>Parasutterella</taxon>
    </lineage>
</organism>
<dbReference type="InterPro" id="IPR029058">
    <property type="entry name" value="AB_hydrolase_fold"/>
</dbReference>
<dbReference type="PROSITE" id="PS51257">
    <property type="entry name" value="PROKAR_LIPOPROTEIN"/>
    <property type="match status" value="1"/>
</dbReference>
<dbReference type="PANTHER" id="PTHR37946:SF1">
    <property type="entry name" value="SLL1969 PROTEIN"/>
    <property type="match status" value="1"/>
</dbReference>
<name>A0A6I3S3Q1_9BURK</name>
<accession>A0A6I3S3Q1</accession>
<keyword evidence="2" id="KW-0378">Hydrolase</keyword>
<protein>
    <submittedName>
        <fullName evidence="2">Alpha/beta hydrolase</fullName>
    </submittedName>
</protein>
<evidence type="ECO:0000313" key="3">
    <source>
        <dbReference type="Proteomes" id="UP000462362"/>
    </source>
</evidence>
<comment type="caution">
    <text evidence="2">The sequence shown here is derived from an EMBL/GenBank/DDBJ whole genome shotgun (WGS) entry which is preliminary data.</text>
</comment>
<dbReference type="Proteomes" id="UP000462362">
    <property type="component" value="Unassembled WGS sequence"/>
</dbReference>
<dbReference type="AlphaFoldDB" id="A0A6I3S3Q1"/>
<dbReference type="EMBL" id="WNCL01000038">
    <property type="protein sequence ID" value="MTU43971.1"/>
    <property type="molecule type" value="Genomic_DNA"/>
</dbReference>
<dbReference type="RefSeq" id="WP_155165380.1">
    <property type="nucleotide sequence ID" value="NZ_DBGEHT010000182.1"/>
</dbReference>